<name>A0A8J6AV86_GALPY</name>
<comment type="subcellular location">
    <subcellularLocation>
        <location evidence="1">Cell membrane</location>
        <topology evidence="1">Multi-pass membrane protein</topology>
    </subcellularLocation>
</comment>
<keyword evidence="5 10" id="KW-1133">Transmembrane helix</keyword>
<feature type="transmembrane region" description="Helical" evidence="10">
    <location>
        <begin position="214"/>
        <end position="234"/>
    </location>
</feature>
<evidence type="ECO:0000256" key="3">
    <source>
        <dbReference type="ARBA" id="ARBA00022692"/>
    </source>
</evidence>
<dbReference type="GO" id="GO:0005886">
    <property type="term" value="C:plasma membrane"/>
    <property type="evidence" value="ECO:0007669"/>
    <property type="project" value="UniProtKB-SubCell"/>
</dbReference>
<keyword evidence="7 10" id="KW-0472">Membrane</keyword>
<dbReference type="InterPro" id="IPR000725">
    <property type="entry name" value="Olfact_rcpt"/>
</dbReference>
<organism evidence="11 12">
    <name type="scientific">Galemys pyrenaicus</name>
    <name type="common">Iberian desman</name>
    <name type="synonym">Pyrenean desman</name>
    <dbReference type="NCBI Taxonomy" id="202257"/>
    <lineage>
        <taxon>Eukaryota</taxon>
        <taxon>Metazoa</taxon>
        <taxon>Chordata</taxon>
        <taxon>Craniata</taxon>
        <taxon>Vertebrata</taxon>
        <taxon>Euteleostomi</taxon>
        <taxon>Mammalia</taxon>
        <taxon>Eutheria</taxon>
        <taxon>Laurasiatheria</taxon>
        <taxon>Eulipotyphla</taxon>
        <taxon>Talpidae</taxon>
        <taxon>Galemys</taxon>
    </lineage>
</organism>
<dbReference type="GO" id="GO:0004984">
    <property type="term" value="F:olfactory receptor activity"/>
    <property type="evidence" value="ECO:0007669"/>
    <property type="project" value="InterPro"/>
</dbReference>
<dbReference type="PANTHER" id="PTHR26452">
    <property type="entry name" value="OLFACTORY RECEPTOR"/>
    <property type="match status" value="1"/>
</dbReference>
<keyword evidence="4" id="KW-0552">Olfaction</keyword>
<evidence type="ECO:0000256" key="7">
    <source>
        <dbReference type="ARBA" id="ARBA00023136"/>
    </source>
</evidence>
<accession>A0A8J6AV86</accession>
<evidence type="ECO:0000256" key="10">
    <source>
        <dbReference type="SAM" id="Phobius"/>
    </source>
</evidence>
<gene>
    <name evidence="11" type="ORF">J0S82_019141</name>
</gene>
<evidence type="ECO:0000313" key="12">
    <source>
        <dbReference type="Proteomes" id="UP000700334"/>
    </source>
</evidence>
<keyword evidence="3 10" id="KW-0812">Transmembrane</keyword>
<evidence type="ECO:0000256" key="1">
    <source>
        <dbReference type="ARBA" id="ARBA00004651"/>
    </source>
</evidence>
<dbReference type="OrthoDB" id="9576611at2759"/>
<evidence type="ECO:0000256" key="2">
    <source>
        <dbReference type="ARBA" id="ARBA00022475"/>
    </source>
</evidence>
<keyword evidence="8 11" id="KW-0675">Receptor</keyword>
<keyword evidence="6" id="KW-0297">G-protein coupled receptor</keyword>
<evidence type="ECO:0000256" key="4">
    <source>
        <dbReference type="ARBA" id="ARBA00022725"/>
    </source>
</evidence>
<comment type="caution">
    <text evidence="11">The sequence shown here is derived from an EMBL/GenBank/DDBJ whole genome shotgun (WGS) entry which is preliminary data.</text>
</comment>
<evidence type="ECO:0000256" key="8">
    <source>
        <dbReference type="ARBA" id="ARBA00023170"/>
    </source>
</evidence>
<protein>
    <submittedName>
        <fullName evidence="11">Olfactory receptor 14J1</fullName>
    </submittedName>
</protein>
<keyword evidence="9" id="KW-0807">Transducer</keyword>
<feature type="non-terminal residue" evidence="11">
    <location>
        <position position="1"/>
    </location>
</feature>
<keyword evidence="12" id="KW-1185">Reference proteome</keyword>
<dbReference type="AlphaFoldDB" id="A0A8J6AV86"/>
<dbReference type="SUPFAM" id="SSF81321">
    <property type="entry name" value="Family A G protein-coupled receptor-like"/>
    <property type="match status" value="1"/>
</dbReference>
<proteinExistence type="predicted"/>
<dbReference type="InterPro" id="IPR050516">
    <property type="entry name" value="Olfactory_GPCR"/>
</dbReference>
<reference evidence="11" key="1">
    <citation type="journal article" date="2021" name="Evol. Appl.">
        <title>The genome of the Pyrenean desman and the effects of bottlenecks and inbreeding on the genomic landscape of an endangered species.</title>
        <authorList>
            <person name="Escoda L."/>
            <person name="Castresana J."/>
        </authorList>
    </citation>
    <scope>NUCLEOTIDE SEQUENCE</scope>
    <source>
        <strain evidence="11">IBE-C5619</strain>
    </source>
</reference>
<feature type="transmembrane region" description="Helical" evidence="10">
    <location>
        <begin position="69"/>
        <end position="90"/>
    </location>
</feature>
<sequence length="279" mass="30004">MNGEVVISSSTFMPKFIESRWLTRFSNTFPAVPSCLAANISGKLKGPMANVTTSGFLLMGFSATPELELVHASLFLVLSMVAVTGNILIITATSVDQSPLTHVFLPESGDIPLRECKVQCFAFTVCGSAELSMLTAMSYDRYVASALHCATKSSWMSAHASMESWVCGSVGPFLEPCTQLVLSPRSSTVPVSFTSSTIFSAVLKMPSAKGRVKVFSTCLPHLAVVTLFLSAGVFEFLKPTSDSPSALLIFLNIMYTVVPPTLNPMMYSLRNQATEAALR</sequence>
<dbReference type="Gene3D" id="1.20.1070.10">
    <property type="entry name" value="Rhodopsin 7-helix transmembrane proteins"/>
    <property type="match status" value="1"/>
</dbReference>
<evidence type="ECO:0000256" key="9">
    <source>
        <dbReference type="ARBA" id="ARBA00023224"/>
    </source>
</evidence>
<evidence type="ECO:0000256" key="5">
    <source>
        <dbReference type="ARBA" id="ARBA00022989"/>
    </source>
</evidence>
<keyword evidence="4" id="KW-0716">Sensory transduction</keyword>
<dbReference type="GO" id="GO:0004930">
    <property type="term" value="F:G protein-coupled receptor activity"/>
    <property type="evidence" value="ECO:0007669"/>
    <property type="project" value="UniProtKB-KW"/>
</dbReference>
<dbReference type="Pfam" id="PF13853">
    <property type="entry name" value="7tm_4"/>
    <property type="match status" value="1"/>
</dbReference>
<dbReference type="Proteomes" id="UP000700334">
    <property type="component" value="Unassembled WGS sequence"/>
</dbReference>
<keyword evidence="2" id="KW-1003">Cell membrane</keyword>
<dbReference type="EMBL" id="JAGFMF010010893">
    <property type="protein sequence ID" value="KAG8524986.1"/>
    <property type="molecule type" value="Genomic_DNA"/>
</dbReference>
<evidence type="ECO:0000256" key="6">
    <source>
        <dbReference type="ARBA" id="ARBA00023040"/>
    </source>
</evidence>
<evidence type="ECO:0000313" key="11">
    <source>
        <dbReference type="EMBL" id="KAG8524986.1"/>
    </source>
</evidence>
<feature type="transmembrane region" description="Helical" evidence="10">
    <location>
        <begin position="246"/>
        <end position="262"/>
    </location>
</feature>